<accession>A0A2Z7BSI8</accession>
<dbReference type="AlphaFoldDB" id="A0A2Z7BSI8"/>
<dbReference type="Proteomes" id="UP000250235">
    <property type="component" value="Unassembled WGS sequence"/>
</dbReference>
<name>A0A2Z7BSI8_9LAMI</name>
<evidence type="ECO:0000313" key="1">
    <source>
        <dbReference type="EMBL" id="KZV35237.1"/>
    </source>
</evidence>
<keyword evidence="2" id="KW-1185">Reference proteome</keyword>
<gene>
    <name evidence="1" type="ORF">F511_09470</name>
</gene>
<protein>
    <submittedName>
        <fullName evidence="1">Uncharacterized protein</fullName>
    </submittedName>
</protein>
<dbReference type="EMBL" id="KV004764">
    <property type="protein sequence ID" value="KZV35237.1"/>
    <property type="molecule type" value="Genomic_DNA"/>
</dbReference>
<reference evidence="1 2" key="1">
    <citation type="journal article" date="2015" name="Proc. Natl. Acad. Sci. U.S.A.">
        <title>The resurrection genome of Boea hygrometrica: A blueprint for survival of dehydration.</title>
        <authorList>
            <person name="Xiao L."/>
            <person name="Yang G."/>
            <person name="Zhang L."/>
            <person name="Yang X."/>
            <person name="Zhao S."/>
            <person name="Ji Z."/>
            <person name="Zhou Q."/>
            <person name="Hu M."/>
            <person name="Wang Y."/>
            <person name="Chen M."/>
            <person name="Xu Y."/>
            <person name="Jin H."/>
            <person name="Xiao X."/>
            <person name="Hu G."/>
            <person name="Bao F."/>
            <person name="Hu Y."/>
            <person name="Wan P."/>
            <person name="Li L."/>
            <person name="Deng X."/>
            <person name="Kuang T."/>
            <person name="Xiang C."/>
            <person name="Zhu J.K."/>
            <person name="Oliver M.J."/>
            <person name="He Y."/>
        </authorList>
    </citation>
    <scope>NUCLEOTIDE SEQUENCE [LARGE SCALE GENOMIC DNA]</scope>
    <source>
        <strain evidence="2">cv. XS01</strain>
    </source>
</reference>
<sequence length="420" mass="46287">MPLVFVQNALQINFESVLNLPSAGMLKVFQDLESSRSEAFWGAQLQSMKKIFKSSFPTPRARYSDLVTRKDRNSDEVGVFRFRSAGEKLLQKEGDEGHRGHPAGRIKGPTLPQDLICKICWHIRCQEQDLRNRVFGGERKIGEAEKAAAEEKMATEIEAKAAAAKAKRKGALRSEAAAAADPVVKRKRTTVGHRGHPAGRIKGPTLPQDLICKICWHIRCQEQDLRNRVFGGERKIGEAEKAAAEEKMATLRGFLGCSAAIYEEYLQEFFSNAKVESDTVVSRVGGVPMKSSCKKKAMKVEYRLLNDIFVKALTAKAGSFDAVTKERFDMMVAIMGSVKLNWSKILFGILKAMVDPTDQTGERFCCVAQPQMLLTEVQRSTSEINSSLASFGSQLAEIVAHITKAGDANKGESNSGGRKG</sequence>
<proteinExistence type="predicted"/>
<organism evidence="1 2">
    <name type="scientific">Dorcoceras hygrometricum</name>
    <dbReference type="NCBI Taxonomy" id="472368"/>
    <lineage>
        <taxon>Eukaryota</taxon>
        <taxon>Viridiplantae</taxon>
        <taxon>Streptophyta</taxon>
        <taxon>Embryophyta</taxon>
        <taxon>Tracheophyta</taxon>
        <taxon>Spermatophyta</taxon>
        <taxon>Magnoliopsida</taxon>
        <taxon>eudicotyledons</taxon>
        <taxon>Gunneridae</taxon>
        <taxon>Pentapetalae</taxon>
        <taxon>asterids</taxon>
        <taxon>lamiids</taxon>
        <taxon>Lamiales</taxon>
        <taxon>Gesneriaceae</taxon>
        <taxon>Didymocarpoideae</taxon>
        <taxon>Trichosporeae</taxon>
        <taxon>Loxocarpinae</taxon>
        <taxon>Dorcoceras</taxon>
    </lineage>
</organism>
<evidence type="ECO:0000313" key="2">
    <source>
        <dbReference type="Proteomes" id="UP000250235"/>
    </source>
</evidence>